<keyword evidence="3" id="KW-1185">Reference proteome</keyword>
<gene>
    <name evidence="2" type="ORF">HF526_20970</name>
</gene>
<evidence type="ECO:0000313" key="3">
    <source>
        <dbReference type="Proteomes" id="UP000820669"/>
    </source>
</evidence>
<dbReference type="Gene3D" id="1.10.10.10">
    <property type="entry name" value="Winged helix-like DNA-binding domain superfamily/Winged helix DNA-binding domain"/>
    <property type="match status" value="1"/>
</dbReference>
<dbReference type="Pfam" id="PF01047">
    <property type="entry name" value="MarR"/>
    <property type="match status" value="1"/>
</dbReference>
<dbReference type="SUPFAM" id="SSF46785">
    <property type="entry name" value="Winged helix' DNA-binding domain"/>
    <property type="match status" value="1"/>
</dbReference>
<dbReference type="InterPro" id="IPR036388">
    <property type="entry name" value="WH-like_DNA-bd_sf"/>
</dbReference>
<comment type="caution">
    <text evidence="2">The sequence shown here is derived from an EMBL/GenBank/DDBJ whole genome shotgun (WGS) entry which is preliminary data.</text>
</comment>
<proteinExistence type="predicted"/>
<dbReference type="PANTHER" id="PTHR39515">
    <property type="entry name" value="CONSERVED PROTEIN"/>
    <property type="match status" value="1"/>
</dbReference>
<dbReference type="Proteomes" id="UP000820669">
    <property type="component" value="Unassembled WGS sequence"/>
</dbReference>
<name>A0ABX1SHN3_9PSEU</name>
<evidence type="ECO:0000259" key="1">
    <source>
        <dbReference type="PROSITE" id="PS50995"/>
    </source>
</evidence>
<protein>
    <submittedName>
        <fullName evidence="2">MarR family transcriptional regulator</fullName>
    </submittedName>
</protein>
<dbReference type="InterPro" id="IPR052526">
    <property type="entry name" value="HTH-type_Bedaq_tolerance"/>
</dbReference>
<organism evidence="2 3">
    <name type="scientific">Pseudonocardia acidicola</name>
    <dbReference type="NCBI Taxonomy" id="2724939"/>
    <lineage>
        <taxon>Bacteria</taxon>
        <taxon>Bacillati</taxon>
        <taxon>Actinomycetota</taxon>
        <taxon>Actinomycetes</taxon>
        <taxon>Pseudonocardiales</taxon>
        <taxon>Pseudonocardiaceae</taxon>
        <taxon>Pseudonocardia</taxon>
    </lineage>
</organism>
<evidence type="ECO:0000313" key="2">
    <source>
        <dbReference type="EMBL" id="NMH99769.1"/>
    </source>
</evidence>
<feature type="domain" description="HTH marR-type" evidence="1">
    <location>
        <begin position="12"/>
        <end position="140"/>
    </location>
</feature>
<accession>A0ABX1SHN3</accession>
<dbReference type="PROSITE" id="PS50995">
    <property type="entry name" value="HTH_MARR_2"/>
    <property type="match status" value="1"/>
</dbReference>
<dbReference type="RefSeq" id="WP_169383253.1">
    <property type="nucleotide sequence ID" value="NZ_JAAXLA010000042.1"/>
</dbReference>
<sequence>MTRSAPTTGTDLTQLAVALERTASWLRRASRPVEWNAVAMSTLDALSRTGPQRVSGLVTQERITQPGMTGLVARLAAAGLVERSPDPRDGRATLVAITPAGREYVATFHESRARTVAAHVGNLPDEQQRALLSATAALTALAAQPIAEDAVRGDRR</sequence>
<dbReference type="InterPro" id="IPR000835">
    <property type="entry name" value="HTH_MarR-typ"/>
</dbReference>
<reference evidence="2 3" key="1">
    <citation type="submission" date="2020-04" db="EMBL/GenBank/DDBJ databases">
        <authorList>
            <person name="Klaysubun C."/>
            <person name="Duangmal K."/>
            <person name="Lipun K."/>
        </authorList>
    </citation>
    <scope>NUCLEOTIDE SEQUENCE [LARGE SCALE GENOMIC DNA]</scope>
    <source>
        <strain evidence="2 3">K10HN5</strain>
    </source>
</reference>
<dbReference type="SMART" id="SM00347">
    <property type="entry name" value="HTH_MARR"/>
    <property type="match status" value="1"/>
</dbReference>
<dbReference type="EMBL" id="JAAXLA010000042">
    <property type="protein sequence ID" value="NMH99769.1"/>
    <property type="molecule type" value="Genomic_DNA"/>
</dbReference>
<dbReference type="InterPro" id="IPR036390">
    <property type="entry name" value="WH_DNA-bd_sf"/>
</dbReference>
<dbReference type="PANTHER" id="PTHR39515:SF2">
    <property type="entry name" value="HTH-TYPE TRANSCRIPTIONAL REGULATOR RV0880"/>
    <property type="match status" value="1"/>
</dbReference>